<sequence>MVLSPWKRSGIAETRKTNEYQSKPIHFRPTLIGNCRHVFSLPPFPKNRPPNPSIERLSKLGGTFFGNWMLVMQHSATAFYRPPPTSHRPPRPLQAQPYTNRLLDGASSGKSCSFHARRSPATLCPPPGPVRAGPPPPTPLPRCRSLSAALPAESSVEVY</sequence>
<evidence type="ECO:0000313" key="3">
    <source>
        <dbReference type="Proteomes" id="UP000479000"/>
    </source>
</evidence>
<accession>A0A6H5HPI9</accession>
<dbReference type="AlphaFoldDB" id="A0A6H5HPI9"/>
<feature type="compositionally biased region" description="Pro residues" evidence="1">
    <location>
        <begin position="123"/>
        <end position="140"/>
    </location>
</feature>
<evidence type="ECO:0000256" key="1">
    <source>
        <dbReference type="SAM" id="MobiDB-lite"/>
    </source>
</evidence>
<evidence type="ECO:0000313" key="2">
    <source>
        <dbReference type="EMBL" id="CAB0019428.1"/>
    </source>
</evidence>
<organism evidence="2 3">
    <name type="scientific">Nesidiocoris tenuis</name>
    <dbReference type="NCBI Taxonomy" id="355587"/>
    <lineage>
        <taxon>Eukaryota</taxon>
        <taxon>Metazoa</taxon>
        <taxon>Ecdysozoa</taxon>
        <taxon>Arthropoda</taxon>
        <taxon>Hexapoda</taxon>
        <taxon>Insecta</taxon>
        <taxon>Pterygota</taxon>
        <taxon>Neoptera</taxon>
        <taxon>Paraneoptera</taxon>
        <taxon>Hemiptera</taxon>
        <taxon>Heteroptera</taxon>
        <taxon>Panheteroptera</taxon>
        <taxon>Cimicomorpha</taxon>
        <taxon>Miridae</taxon>
        <taxon>Dicyphina</taxon>
        <taxon>Nesidiocoris</taxon>
    </lineage>
</organism>
<name>A0A6H5HPI9_9HEMI</name>
<gene>
    <name evidence="2" type="ORF">NTEN_LOCUS23140</name>
</gene>
<proteinExistence type="predicted"/>
<reference evidence="2 3" key="1">
    <citation type="submission" date="2020-02" db="EMBL/GenBank/DDBJ databases">
        <authorList>
            <person name="Ferguson B K."/>
        </authorList>
    </citation>
    <scope>NUCLEOTIDE SEQUENCE [LARGE SCALE GENOMIC DNA]</scope>
</reference>
<feature type="region of interest" description="Disordered" evidence="1">
    <location>
        <begin position="80"/>
        <end position="146"/>
    </location>
</feature>
<keyword evidence="3" id="KW-1185">Reference proteome</keyword>
<dbReference type="EMBL" id="CADCXU010033955">
    <property type="protein sequence ID" value="CAB0019428.1"/>
    <property type="molecule type" value="Genomic_DNA"/>
</dbReference>
<dbReference type="Proteomes" id="UP000479000">
    <property type="component" value="Unassembled WGS sequence"/>
</dbReference>
<protein>
    <submittedName>
        <fullName evidence="2">Uncharacterized protein</fullName>
    </submittedName>
</protein>